<dbReference type="SMART" id="SM00363">
    <property type="entry name" value="S4"/>
    <property type="match status" value="1"/>
</dbReference>
<dbReference type="SUPFAM" id="SSF55174">
    <property type="entry name" value="Alpha-L RNA-binding motif"/>
    <property type="match status" value="1"/>
</dbReference>
<dbReference type="PROSITE" id="PS50889">
    <property type="entry name" value="S4"/>
    <property type="match status" value="1"/>
</dbReference>
<dbReference type="CDD" id="cd02869">
    <property type="entry name" value="PseudoU_synth_RluA_like"/>
    <property type="match status" value="1"/>
</dbReference>
<evidence type="ECO:0000256" key="4">
    <source>
        <dbReference type="PROSITE-ProRule" id="PRU00182"/>
    </source>
</evidence>
<evidence type="ECO:0000313" key="8">
    <source>
        <dbReference type="Proteomes" id="UP000177610"/>
    </source>
</evidence>
<reference evidence="7 8" key="1">
    <citation type="journal article" date="2016" name="Nat. Commun.">
        <title>Thousands of microbial genomes shed light on interconnected biogeochemical processes in an aquifer system.</title>
        <authorList>
            <person name="Anantharaman K."/>
            <person name="Brown C.T."/>
            <person name="Hug L.A."/>
            <person name="Sharon I."/>
            <person name="Castelle C.J."/>
            <person name="Probst A.J."/>
            <person name="Thomas B.C."/>
            <person name="Singh A."/>
            <person name="Wilkins M.J."/>
            <person name="Karaoz U."/>
            <person name="Brodie E.L."/>
            <person name="Williams K.H."/>
            <person name="Hubbard S.S."/>
            <person name="Banfield J.F."/>
        </authorList>
    </citation>
    <scope>NUCLEOTIDE SEQUENCE [LARGE SCALE GENOMIC DNA]</scope>
</reference>
<dbReference type="InterPro" id="IPR050188">
    <property type="entry name" value="RluA_PseudoU_synthase"/>
</dbReference>
<dbReference type="GO" id="GO:0003723">
    <property type="term" value="F:RNA binding"/>
    <property type="evidence" value="ECO:0007669"/>
    <property type="project" value="UniProtKB-KW"/>
</dbReference>
<accession>A0A1F5N8W0</accession>
<dbReference type="InterPro" id="IPR006145">
    <property type="entry name" value="PsdUridine_synth_RsuA/RluA"/>
</dbReference>
<feature type="domain" description="RNA-binding S4" evidence="6">
    <location>
        <begin position="10"/>
        <end position="67"/>
    </location>
</feature>
<comment type="catalytic activity">
    <reaction evidence="5">
        <text>a uridine in RNA = a pseudouridine in RNA</text>
        <dbReference type="Rhea" id="RHEA:48348"/>
        <dbReference type="Rhea" id="RHEA-COMP:12068"/>
        <dbReference type="Rhea" id="RHEA-COMP:12069"/>
        <dbReference type="ChEBI" id="CHEBI:65314"/>
        <dbReference type="ChEBI" id="CHEBI:65315"/>
    </reaction>
</comment>
<name>A0A1F5N8W0_9BACT</name>
<dbReference type="CDD" id="cd00165">
    <property type="entry name" value="S4"/>
    <property type="match status" value="1"/>
</dbReference>
<dbReference type="EMBL" id="MFEH01000003">
    <property type="protein sequence ID" value="OGE74023.1"/>
    <property type="molecule type" value="Genomic_DNA"/>
</dbReference>
<comment type="function">
    <text evidence="5">Responsible for synthesis of pseudouridine from uracil.</text>
</comment>
<dbReference type="PANTHER" id="PTHR21600">
    <property type="entry name" value="MITOCHONDRIAL RNA PSEUDOURIDINE SYNTHASE"/>
    <property type="match status" value="1"/>
</dbReference>
<gene>
    <name evidence="7" type="ORF">A2717_00635</name>
</gene>
<dbReference type="EC" id="5.4.99.-" evidence="5"/>
<dbReference type="STRING" id="1817821.A2717_00635"/>
<dbReference type="InterPro" id="IPR036986">
    <property type="entry name" value="S4_RNA-bd_sf"/>
</dbReference>
<dbReference type="SUPFAM" id="SSF55120">
    <property type="entry name" value="Pseudouridine synthase"/>
    <property type="match status" value="1"/>
</dbReference>
<comment type="caution">
    <text evidence="7">The sequence shown here is derived from an EMBL/GenBank/DDBJ whole genome shotgun (WGS) entry which is preliminary data.</text>
</comment>
<proteinExistence type="inferred from homology"/>
<evidence type="ECO:0000313" key="7">
    <source>
        <dbReference type="EMBL" id="OGE74023.1"/>
    </source>
</evidence>
<dbReference type="InterPro" id="IPR002942">
    <property type="entry name" value="S4_RNA-bd"/>
</dbReference>
<dbReference type="PROSITE" id="PS01129">
    <property type="entry name" value="PSI_RLU"/>
    <property type="match status" value="1"/>
</dbReference>
<dbReference type="AlphaFoldDB" id="A0A1F5N8W0"/>
<evidence type="ECO:0000256" key="3">
    <source>
        <dbReference type="PIRSR" id="PIRSR606225-1"/>
    </source>
</evidence>
<dbReference type="PANTHER" id="PTHR21600:SF44">
    <property type="entry name" value="RIBOSOMAL LARGE SUBUNIT PSEUDOURIDINE SYNTHASE D"/>
    <property type="match status" value="1"/>
</dbReference>
<feature type="active site" evidence="3">
    <location>
        <position position="131"/>
    </location>
</feature>
<dbReference type="Proteomes" id="UP000177610">
    <property type="component" value="Unassembled WGS sequence"/>
</dbReference>
<protein>
    <recommendedName>
        <fullName evidence="5">Pseudouridine synthase</fullName>
        <ecNumber evidence="5">5.4.99.-</ecNumber>
    </recommendedName>
</protein>
<dbReference type="InterPro" id="IPR006224">
    <property type="entry name" value="PsdUridine_synth_RluA-like_CS"/>
</dbReference>
<dbReference type="GO" id="GO:0000455">
    <property type="term" value="P:enzyme-directed rRNA pseudouridine synthesis"/>
    <property type="evidence" value="ECO:0007669"/>
    <property type="project" value="TreeGrafter"/>
</dbReference>
<dbReference type="Pfam" id="PF01479">
    <property type="entry name" value="S4"/>
    <property type="match status" value="1"/>
</dbReference>
<organism evidence="7 8">
    <name type="scientific">Candidatus Doudnabacteria bacterium RIFCSPHIGHO2_01_FULL_41_86</name>
    <dbReference type="NCBI Taxonomy" id="1817821"/>
    <lineage>
        <taxon>Bacteria</taxon>
        <taxon>Candidatus Doudnaibacteriota</taxon>
    </lineage>
</organism>
<dbReference type="InterPro" id="IPR006225">
    <property type="entry name" value="PsdUridine_synth_RluC/D"/>
</dbReference>
<keyword evidence="2 5" id="KW-0413">Isomerase</keyword>
<evidence type="ECO:0000256" key="1">
    <source>
        <dbReference type="ARBA" id="ARBA00010876"/>
    </source>
</evidence>
<dbReference type="Gene3D" id="3.10.290.10">
    <property type="entry name" value="RNA-binding S4 domain"/>
    <property type="match status" value="1"/>
</dbReference>
<evidence type="ECO:0000259" key="6">
    <source>
        <dbReference type="SMART" id="SM00363"/>
    </source>
</evidence>
<dbReference type="GO" id="GO:0120159">
    <property type="term" value="F:rRNA pseudouridine synthase activity"/>
    <property type="evidence" value="ECO:0007669"/>
    <property type="project" value="UniProtKB-ARBA"/>
</dbReference>
<sequence>MLKFISEETNRLDKFIASKVEVSRSRVQKTIKEGQVMVDGIIILDTDYDVVPGNKVELPEFVKEELKAFDFDLKVVYENDDLAVIDKPAGLVVHPGAGNMENTLANALLHRFPGIESVGEPHRPGIVHRLDEDTSGLILIAKTPAGYEYLKQLFLDHKVEKEYLALVNGVPAKMHDIINAPLERQPLKQKMKVGSGKEAITEYWVKGSNGSNGENGSLQFSLLRVKLHTGRTHQIRAHLAHIGHPIVGDKVYGKKDDQLDRPARHASQTEGNKIAGVAGRQFLHANRLKFQLMDGTWIELESELPEELKQVLINLEVRLPL</sequence>
<dbReference type="Pfam" id="PF00849">
    <property type="entry name" value="PseudoU_synth_2"/>
    <property type="match status" value="1"/>
</dbReference>
<evidence type="ECO:0000256" key="5">
    <source>
        <dbReference type="RuleBase" id="RU362028"/>
    </source>
</evidence>
<dbReference type="InterPro" id="IPR020103">
    <property type="entry name" value="PsdUridine_synth_cat_dom_sf"/>
</dbReference>
<evidence type="ECO:0000256" key="2">
    <source>
        <dbReference type="ARBA" id="ARBA00023235"/>
    </source>
</evidence>
<dbReference type="NCBIfam" id="TIGR00005">
    <property type="entry name" value="rluA_subfam"/>
    <property type="match status" value="1"/>
</dbReference>
<keyword evidence="4" id="KW-0694">RNA-binding</keyword>
<dbReference type="Gene3D" id="3.30.2350.10">
    <property type="entry name" value="Pseudouridine synthase"/>
    <property type="match status" value="1"/>
</dbReference>
<comment type="similarity">
    <text evidence="1 5">Belongs to the pseudouridine synthase RluA family.</text>
</comment>